<proteinExistence type="inferred from homology"/>
<keyword evidence="4" id="KW-1185">Reference proteome</keyword>
<reference evidence="3 4" key="1">
    <citation type="submission" date="2019-08" db="EMBL/GenBank/DDBJ databases">
        <title>In-depth cultivation of the pig gut microbiome towards novel bacterial diversity and tailored functional studies.</title>
        <authorList>
            <person name="Wylensek D."/>
            <person name="Hitch T.C.A."/>
            <person name="Clavel T."/>
        </authorList>
    </citation>
    <scope>NUCLEOTIDE SEQUENCE [LARGE SCALE GENOMIC DNA]</scope>
    <source>
        <strain evidence="3 4">MUC/MUC-530-WT-4D</strain>
    </source>
</reference>
<organism evidence="3 4">
    <name type="scientific">Roseburia porci</name>
    <dbReference type="NCBI Taxonomy" id="2605790"/>
    <lineage>
        <taxon>Bacteria</taxon>
        <taxon>Bacillati</taxon>
        <taxon>Bacillota</taxon>
        <taxon>Clostridia</taxon>
        <taxon>Lachnospirales</taxon>
        <taxon>Lachnospiraceae</taxon>
        <taxon>Roseburia</taxon>
    </lineage>
</organism>
<comment type="similarity">
    <text evidence="1">Belongs to the ROK (NagC/XylR) family.</text>
</comment>
<gene>
    <name evidence="3" type="ORF">FYJ75_04140</name>
</gene>
<dbReference type="SUPFAM" id="SSF53067">
    <property type="entry name" value="Actin-like ATPase domain"/>
    <property type="match status" value="1"/>
</dbReference>
<name>A0A6L5YPL3_9FIRM</name>
<sequence>MRVGIDIGGMTIKAGLVDDRYQIVDKKTIKTNSETESAEQIIQRMAALIKELLKENHVEEEKCESVGIACPGTVDPAQGTVVYSNNIRWENVPILAWLKEQLDIPMYLANDADAAALGETLGGAAKGRKNAILLTLGTGVGGGVIMDGRIFLGPLRGGCEPGHMVIERNGRLCSCGRRGCLEMYASASALMKSAREKAEKYPGSQMNILSGNKPEAIDGRIIFEAEKQKDEAAVQVVSEYEKDLATGIANLINIFRPEVVILGGGVSAQKNYLTDQLQKLVVKECFGGELGEIPPIVTSELGNDAGMIGAAFLD</sequence>
<accession>A0A6L5YPL3</accession>
<dbReference type="InterPro" id="IPR043129">
    <property type="entry name" value="ATPase_NBD"/>
</dbReference>
<dbReference type="Gene3D" id="3.30.420.40">
    <property type="match status" value="2"/>
</dbReference>
<evidence type="ECO:0000313" key="4">
    <source>
        <dbReference type="Proteomes" id="UP000474024"/>
    </source>
</evidence>
<evidence type="ECO:0000313" key="3">
    <source>
        <dbReference type="EMBL" id="MST74228.1"/>
    </source>
</evidence>
<evidence type="ECO:0000256" key="2">
    <source>
        <dbReference type="SAM" id="Coils"/>
    </source>
</evidence>
<dbReference type="AlphaFoldDB" id="A0A6L5YPL3"/>
<dbReference type="PANTHER" id="PTHR18964">
    <property type="entry name" value="ROK (REPRESSOR, ORF, KINASE) FAMILY"/>
    <property type="match status" value="1"/>
</dbReference>
<evidence type="ECO:0000256" key="1">
    <source>
        <dbReference type="ARBA" id="ARBA00006479"/>
    </source>
</evidence>
<dbReference type="InterPro" id="IPR000600">
    <property type="entry name" value="ROK"/>
</dbReference>
<dbReference type="Proteomes" id="UP000474024">
    <property type="component" value="Unassembled WGS sequence"/>
</dbReference>
<dbReference type="Pfam" id="PF00480">
    <property type="entry name" value="ROK"/>
    <property type="match status" value="1"/>
</dbReference>
<protein>
    <submittedName>
        <fullName evidence="3">ROK family protein</fullName>
    </submittedName>
</protein>
<dbReference type="PANTHER" id="PTHR18964:SF149">
    <property type="entry name" value="BIFUNCTIONAL UDP-N-ACETYLGLUCOSAMINE 2-EPIMERASE_N-ACETYLMANNOSAMINE KINASE"/>
    <property type="match status" value="1"/>
</dbReference>
<keyword evidence="2" id="KW-0175">Coiled coil</keyword>
<comment type="caution">
    <text evidence="3">The sequence shown here is derived from an EMBL/GenBank/DDBJ whole genome shotgun (WGS) entry which is preliminary data.</text>
</comment>
<dbReference type="EMBL" id="VUNI01000004">
    <property type="protein sequence ID" value="MST74228.1"/>
    <property type="molecule type" value="Genomic_DNA"/>
</dbReference>
<dbReference type="RefSeq" id="WP_154429120.1">
    <property type="nucleotide sequence ID" value="NZ_VUNI01000004.1"/>
</dbReference>
<feature type="coiled-coil region" evidence="2">
    <location>
        <begin position="35"/>
        <end position="62"/>
    </location>
</feature>